<dbReference type="NCBIfam" id="TIGR00067">
    <property type="entry name" value="glut_race"/>
    <property type="match status" value="1"/>
</dbReference>
<evidence type="ECO:0000256" key="4">
    <source>
        <dbReference type="ARBA" id="ARBA00022984"/>
    </source>
</evidence>
<name>A0A1H0GBD2_9FIRM</name>
<dbReference type="FunFam" id="3.40.50.1860:FF:000001">
    <property type="entry name" value="Glutamate racemase"/>
    <property type="match status" value="1"/>
</dbReference>
<evidence type="ECO:0000313" key="9">
    <source>
        <dbReference type="Proteomes" id="UP000199182"/>
    </source>
</evidence>
<dbReference type="EMBL" id="FNID01000049">
    <property type="protein sequence ID" value="SDO04079.1"/>
    <property type="molecule type" value="Genomic_DNA"/>
</dbReference>
<sequence length="272" mass="29264">MDNRSIGVFDSGLGGLTTVKELKELLPHEDIVYFGDTSRVPYGSRSRDTIIKYAKQDIRFLTGHNVKMIIIACGTVSSVLPEEVAGSFGIPIIRVLNPAAQAACAVNRDGAIGVIGTQATVRSGAYGKAIRSIKPTARVIGKACPLFVPLVENGFLGPDNQVTRLVAEGYLNDIKKENIDTVIMGCTHYPLLYDVISDILGSEITLIDAGRETAHFAAATLKSMGLMNEDTARAGRAEYYVSDRIDDFSEIAARFLGSSIKGDVSTIDIEAY</sequence>
<dbReference type="InterPro" id="IPR004391">
    <property type="entry name" value="Glu_race"/>
</dbReference>
<dbReference type="GO" id="GO:0008360">
    <property type="term" value="P:regulation of cell shape"/>
    <property type="evidence" value="ECO:0007669"/>
    <property type="project" value="UniProtKB-KW"/>
</dbReference>
<keyword evidence="4 7" id="KW-0573">Peptidoglycan synthesis</keyword>
<evidence type="ECO:0000256" key="5">
    <source>
        <dbReference type="ARBA" id="ARBA00023235"/>
    </source>
</evidence>
<feature type="binding site" evidence="7">
    <location>
        <begin position="187"/>
        <end position="188"/>
    </location>
    <ligand>
        <name>substrate</name>
    </ligand>
</feature>
<dbReference type="OrthoDB" id="9801055at2"/>
<keyword evidence="6 7" id="KW-0961">Cell wall biogenesis/degradation</keyword>
<evidence type="ECO:0000256" key="1">
    <source>
        <dbReference type="ARBA" id="ARBA00001602"/>
    </source>
</evidence>
<dbReference type="GO" id="GO:0071555">
    <property type="term" value="P:cell wall organization"/>
    <property type="evidence" value="ECO:0007669"/>
    <property type="project" value="UniProtKB-KW"/>
</dbReference>
<dbReference type="InterPro" id="IPR033134">
    <property type="entry name" value="Asp/Glu_racemase_AS_2"/>
</dbReference>
<dbReference type="STRING" id="258515.SAMN05192585_14911"/>
<evidence type="ECO:0000313" key="8">
    <source>
        <dbReference type="EMBL" id="SDO04079.1"/>
    </source>
</evidence>
<dbReference type="GO" id="GO:0008881">
    <property type="term" value="F:glutamate racemase activity"/>
    <property type="evidence" value="ECO:0007669"/>
    <property type="project" value="UniProtKB-UniRule"/>
</dbReference>
<feature type="binding site" evidence="7">
    <location>
        <begin position="10"/>
        <end position="11"/>
    </location>
    <ligand>
        <name>substrate</name>
    </ligand>
</feature>
<accession>A0A1H0GBD2</accession>
<evidence type="ECO:0000256" key="3">
    <source>
        <dbReference type="ARBA" id="ARBA00022960"/>
    </source>
</evidence>
<evidence type="ECO:0000256" key="6">
    <source>
        <dbReference type="ARBA" id="ARBA00023316"/>
    </source>
</evidence>
<feature type="active site" description="Proton donor/acceptor" evidence="7">
    <location>
        <position position="73"/>
    </location>
</feature>
<comment type="pathway">
    <text evidence="7">Cell wall biogenesis; peptidoglycan biosynthesis.</text>
</comment>
<dbReference type="RefSeq" id="WP_092643287.1">
    <property type="nucleotide sequence ID" value="NZ_FNID01000049.1"/>
</dbReference>
<dbReference type="Gene3D" id="3.40.50.1860">
    <property type="match status" value="2"/>
</dbReference>
<dbReference type="SUPFAM" id="SSF53681">
    <property type="entry name" value="Aspartate/glutamate racemase"/>
    <property type="match status" value="2"/>
</dbReference>
<dbReference type="PANTHER" id="PTHR21198">
    <property type="entry name" value="GLUTAMATE RACEMASE"/>
    <property type="match status" value="1"/>
</dbReference>
<evidence type="ECO:0000256" key="7">
    <source>
        <dbReference type="HAMAP-Rule" id="MF_00258"/>
    </source>
</evidence>
<dbReference type="UniPathway" id="UPA00219"/>
<comment type="catalytic activity">
    <reaction evidence="1 7">
        <text>L-glutamate = D-glutamate</text>
        <dbReference type="Rhea" id="RHEA:12813"/>
        <dbReference type="ChEBI" id="CHEBI:29985"/>
        <dbReference type="ChEBI" id="CHEBI:29986"/>
        <dbReference type="EC" id="5.1.1.3"/>
    </reaction>
</comment>
<gene>
    <name evidence="7" type="primary">murI</name>
    <name evidence="8" type="ORF">SAMN05192585_14911</name>
</gene>
<dbReference type="InterPro" id="IPR001920">
    <property type="entry name" value="Asp/Glu_race"/>
</dbReference>
<comment type="function">
    <text evidence="7">Provides the (R)-glutamate required for cell wall biosynthesis.</text>
</comment>
<dbReference type="Pfam" id="PF01177">
    <property type="entry name" value="Asp_Glu_race"/>
    <property type="match status" value="1"/>
</dbReference>
<dbReference type="Proteomes" id="UP000199182">
    <property type="component" value="Unassembled WGS sequence"/>
</dbReference>
<keyword evidence="5 7" id="KW-0413">Isomerase</keyword>
<dbReference type="InterPro" id="IPR015942">
    <property type="entry name" value="Asp/Glu/hydantoin_racemase"/>
</dbReference>
<dbReference type="PANTHER" id="PTHR21198:SF2">
    <property type="entry name" value="GLUTAMATE RACEMASE"/>
    <property type="match status" value="1"/>
</dbReference>
<feature type="active site" description="Proton donor/acceptor" evidence="7">
    <location>
        <position position="186"/>
    </location>
</feature>
<dbReference type="PROSITE" id="PS00924">
    <property type="entry name" value="ASP_GLU_RACEMASE_2"/>
    <property type="match status" value="1"/>
</dbReference>
<proteinExistence type="inferred from homology"/>
<dbReference type="EC" id="5.1.1.3" evidence="2 7"/>
<dbReference type="GO" id="GO:0009252">
    <property type="term" value="P:peptidoglycan biosynthetic process"/>
    <property type="evidence" value="ECO:0007669"/>
    <property type="project" value="UniProtKB-UniRule"/>
</dbReference>
<dbReference type="AlphaFoldDB" id="A0A1H0GBD2"/>
<evidence type="ECO:0000256" key="2">
    <source>
        <dbReference type="ARBA" id="ARBA00013090"/>
    </source>
</evidence>
<comment type="caution">
    <text evidence="7">Lacks conserved residue(s) required for the propagation of feature annotation.</text>
</comment>
<protein>
    <recommendedName>
        <fullName evidence="2 7">Glutamate racemase</fullName>
        <ecNumber evidence="2 7">5.1.1.3</ecNumber>
    </recommendedName>
</protein>
<comment type="similarity">
    <text evidence="7">Belongs to the aspartate/glutamate racemases family.</text>
</comment>
<reference evidence="8 9" key="1">
    <citation type="submission" date="2016-10" db="EMBL/GenBank/DDBJ databases">
        <authorList>
            <person name="de Groot N.N."/>
        </authorList>
    </citation>
    <scope>NUCLEOTIDE SEQUENCE [LARGE SCALE GENOMIC DNA]</scope>
    <source>
        <strain evidence="8 9">CGMCC 1.5012</strain>
    </source>
</reference>
<feature type="binding site" evidence="7">
    <location>
        <begin position="42"/>
        <end position="43"/>
    </location>
    <ligand>
        <name>substrate</name>
    </ligand>
</feature>
<organism evidence="8 9">
    <name type="scientific">Acetanaerobacterium elongatum</name>
    <dbReference type="NCBI Taxonomy" id="258515"/>
    <lineage>
        <taxon>Bacteria</taxon>
        <taxon>Bacillati</taxon>
        <taxon>Bacillota</taxon>
        <taxon>Clostridia</taxon>
        <taxon>Eubacteriales</taxon>
        <taxon>Oscillospiraceae</taxon>
        <taxon>Acetanaerobacterium</taxon>
    </lineage>
</organism>
<dbReference type="HAMAP" id="MF_00258">
    <property type="entry name" value="Glu_racemase"/>
    <property type="match status" value="1"/>
</dbReference>
<keyword evidence="9" id="KW-1185">Reference proteome</keyword>
<keyword evidence="3 7" id="KW-0133">Cell shape</keyword>